<dbReference type="PANTHER" id="PTHR12117">
    <property type="entry name" value="HISTONE ACETYLTRANSFERASE COMPLEX"/>
    <property type="match status" value="1"/>
</dbReference>
<evidence type="ECO:0000256" key="1">
    <source>
        <dbReference type="ARBA" id="ARBA00001961"/>
    </source>
</evidence>
<evidence type="ECO:0000256" key="2">
    <source>
        <dbReference type="ARBA" id="ARBA00022896"/>
    </source>
</evidence>
<dbReference type="GO" id="GO:0005506">
    <property type="term" value="F:iron ion binding"/>
    <property type="evidence" value="ECO:0007669"/>
    <property type="project" value="InterPro"/>
</dbReference>
<sequence>MDSCSSFQLFINKDVDNANFLEQWKSKDDIRTDRATRIRQPFHCCAVKDFICANDIDKFFTGLRNELMYIEFEQRRSDLFRFTQSKDFETYRTPFIEVIKKFFYGQVREWMSELTGIRLDEKVALSSSMYGPGDYLLCHDDQLEGRVIAFVLYLTEGWTAEDGGRLDIFTCDDCLKPTDIAYSFIPEVNTLAFFEVAPNSFHQVSEVTCDDKLRLSVHGWYFGDPIVYPARIPSPIPSLRTPYSSVDESLRTFINPQYFEEERQTLIQSIFEAKSEIELQCFLKEEIYNKVCAELSSLSDKEWLPCGPWNKRHYFRLSKFSSTPTLEAVLKSLSSKAMLHFLASITGIEFNINGSYTSCAESAKSNATSSENATGSVDSALDERSNSQSSPERKKARSDEATCNGSTYCCSVRKFCPGCYTLLYDSGDNASCLPEMQLDAVLYFVSADWKNEYGGTTAWLVDSDDESEVSETEDNVSDGDERSLIAGPDAVILSIPGQNTLTLVYHEREVRSYIEYISQNATANIGQSTFYDMHFTYFE</sequence>
<feature type="domain" description="Prolyl 4-hydroxylase alpha subunit" evidence="6">
    <location>
        <begin position="42"/>
        <end position="222"/>
    </location>
</feature>
<evidence type="ECO:0000313" key="7">
    <source>
        <dbReference type="EMBL" id="KFD53018.1"/>
    </source>
</evidence>
<dbReference type="Pfam" id="PF10637">
    <property type="entry name" value="Ofd1_CTDD"/>
    <property type="match status" value="1"/>
</dbReference>
<evidence type="ECO:0000259" key="6">
    <source>
        <dbReference type="SMART" id="SM00702"/>
    </source>
</evidence>
<evidence type="ECO:0000256" key="4">
    <source>
        <dbReference type="ARBA" id="ARBA00023002"/>
    </source>
</evidence>
<dbReference type="InterPro" id="IPR039558">
    <property type="entry name" value="TPA1/OFD1_N"/>
</dbReference>
<dbReference type="OrthoDB" id="430522at2759"/>
<gene>
    <name evidence="7" type="ORF">M513_06134</name>
    <name evidence="8" type="ORF">M514_06134</name>
</gene>
<dbReference type="Pfam" id="PF13661">
    <property type="entry name" value="2OG-FeII_Oxy_4"/>
    <property type="match status" value="1"/>
</dbReference>
<organism evidence="8">
    <name type="scientific">Trichuris suis</name>
    <name type="common">pig whipworm</name>
    <dbReference type="NCBI Taxonomy" id="68888"/>
    <lineage>
        <taxon>Eukaryota</taxon>
        <taxon>Metazoa</taxon>
        <taxon>Ecdysozoa</taxon>
        <taxon>Nematoda</taxon>
        <taxon>Enoplea</taxon>
        <taxon>Dorylaimia</taxon>
        <taxon>Trichinellida</taxon>
        <taxon>Trichuridae</taxon>
        <taxon>Trichuris</taxon>
    </lineage>
</organism>
<dbReference type="Proteomes" id="UP000030758">
    <property type="component" value="Unassembled WGS sequence"/>
</dbReference>
<dbReference type="SMART" id="SM00702">
    <property type="entry name" value="P4Hc"/>
    <property type="match status" value="1"/>
</dbReference>
<keyword evidence="2" id="KW-0847">Vitamin C</keyword>
<keyword evidence="4" id="KW-0560">Oxidoreductase</keyword>
<evidence type="ECO:0000313" key="8">
    <source>
        <dbReference type="EMBL" id="KFD69843.1"/>
    </source>
</evidence>
<evidence type="ECO:0000256" key="5">
    <source>
        <dbReference type="SAM" id="MobiDB-lite"/>
    </source>
</evidence>
<accession>A0A085NK47</accession>
<dbReference type="EMBL" id="KL363221">
    <property type="protein sequence ID" value="KFD53018.1"/>
    <property type="molecule type" value="Genomic_DNA"/>
</dbReference>
<dbReference type="InterPro" id="IPR019601">
    <property type="entry name" value="Oxoglutarate/Fe-dep_Oase_C"/>
</dbReference>
<dbReference type="AlphaFoldDB" id="A0A085NK47"/>
<dbReference type="EMBL" id="KL367492">
    <property type="protein sequence ID" value="KFD69843.1"/>
    <property type="molecule type" value="Genomic_DNA"/>
</dbReference>
<dbReference type="InterPro" id="IPR051842">
    <property type="entry name" value="uS12_prolyl_hydroxylase"/>
</dbReference>
<dbReference type="GO" id="GO:0031543">
    <property type="term" value="F:peptidyl-proline dioxygenase activity"/>
    <property type="evidence" value="ECO:0007669"/>
    <property type="project" value="TreeGrafter"/>
</dbReference>
<proteinExistence type="predicted"/>
<dbReference type="GO" id="GO:0031418">
    <property type="term" value="F:L-ascorbic acid binding"/>
    <property type="evidence" value="ECO:0007669"/>
    <property type="project" value="UniProtKB-KW"/>
</dbReference>
<dbReference type="GO" id="GO:0005737">
    <property type="term" value="C:cytoplasm"/>
    <property type="evidence" value="ECO:0007669"/>
    <property type="project" value="TreeGrafter"/>
</dbReference>
<dbReference type="PANTHER" id="PTHR12117:SF0">
    <property type="entry name" value="PROLYL 3-HYDROXYLASE OGFOD1"/>
    <property type="match status" value="1"/>
</dbReference>
<dbReference type="Proteomes" id="UP000030764">
    <property type="component" value="Unassembled WGS sequence"/>
</dbReference>
<comment type="cofactor">
    <cofactor evidence="1">
        <name>L-ascorbate</name>
        <dbReference type="ChEBI" id="CHEBI:38290"/>
    </cofactor>
</comment>
<reference evidence="8 9" key="1">
    <citation type="journal article" date="2014" name="Nat. Genet.">
        <title>Genome and transcriptome of the porcine whipworm Trichuris suis.</title>
        <authorList>
            <person name="Jex A.R."/>
            <person name="Nejsum P."/>
            <person name="Schwarz E.M."/>
            <person name="Hu L."/>
            <person name="Young N.D."/>
            <person name="Hall R.S."/>
            <person name="Korhonen P.K."/>
            <person name="Liao S."/>
            <person name="Thamsborg S."/>
            <person name="Xia J."/>
            <person name="Xu P."/>
            <person name="Wang S."/>
            <person name="Scheerlinck J.P."/>
            <person name="Hofmann A."/>
            <person name="Sternberg P.W."/>
            <person name="Wang J."/>
            <person name="Gasser R.B."/>
        </authorList>
    </citation>
    <scope>NUCLEOTIDE SEQUENCE [LARGE SCALE GENOMIC DNA]</scope>
    <source>
        <strain evidence="8">DCEP-RM93F</strain>
        <strain evidence="7">DCEP-RM93M</strain>
    </source>
</reference>
<keyword evidence="9" id="KW-1185">Reference proteome</keyword>
<protein>
    <recommendedName>
        <fullName evidence="6">Prolyl 4-hydroxylase alpha subunit domain-containing protein</fullName>
    </recommendedName>
</protein>
<dbReference type="InterPro" id="IPR006620">
    <property type="entry name" value="Pro_4_hyd_alph"/>
</dbReference>
<feature type="region of interest" description="Disordered" evidence="5">
    <location>
        <begin position="370"/>
        <end position="397"/>
    </location>
</feature>
<evidence type="ECO:0000313" key="9">
    <source>
        <dbReference type="Proteomes" id="UP000030764"/>
    </source>
</evidence>
<dbReference type="Gene3D" id="2.60.120.620">
    <property type="entry name" value="q2cbj1_9rhob like domain"/>
    <property type="match status" value="2"/>
</dbReference>
<feature type="compositionally biased region" description="Basic and acidic residues" evidence="5">
    <location>
        <begin position="381"/>
        <end position="397"/>
    </location>
</feature>
<dbReference type="GO" id="GO:0006449">
    <property type="term" value="P:regulation of translational termination"/>
    <property type="evidence" value="ECO:0007669"/>
    <property type="project" value="TreeGrafter"/>
</dbReference>
<name>A0A085NK47_9BILA</name>
<keyword evidence="3" id="KW-0223">Dioxygenase</keyword>
<evidence type="ECO:0000256" key="3">
    <source>
        <dbReference type="ARBA" id="ARBA00022964"/>
    </source>
</evidence>